<keyword evidence="20" id="KW-1185">Reference proteome</keyword>
<keyword evidence="10 16" id="KW-0418">Kinase</keyword>
<comment type="cofactor">
    <cofactor evidence="1">
        <name>Mg(2+)</name>
        <dbReference type="ChEBI" id="CHEBI:18420"/>
    </cofactor>
</comment>
<dbReference type="Gene3D" id="3.20.20.60">
    <property type="entry name" value="Phosphoenolpyruvate-binding domains"/>
    <property type="match status" value="1"/>
</dbReference>
<dbReference type="InterPro" id="IPR015793">
    <property type="entry name" value="Pyrv_Knase_brl"/>
</dbReference>
<dbReference type="Pfam" id="PF00224">
    <property type="entry name" value="PK"/>
    <property type="match status" value="1"/>
</dbReference>
<dbReference type="EMBL" id="JAHVHU010000005">
    <property type="protein sequence ID" value="MBY5957610.1"/>
    <property type="molecule type" value="Genomic_DNA"/>
</dbReference>
<dbReference type="InterPro" id="IPR040442">
    <property type="entry name" value="Pyrv_kinase-like_dom_sf"/>
</dbReference>
<feature type="domain" description="Pyruvate kinase C-terminal" evidence="18">
    <location>
        <begin position="361"/>
        <end position="472"/>
    </location>
</feature>
<dbReference type="PROSITE" id="PS00110">
    <property type="entry name" value="PYRUVATE_KINASE"/>
    <property type="match status" value="1"/>
</dbReference>
<evidence type="ECO:0000313" key="19">
    <source>
        <dbReference type="EMBL" id="MBY5957610.1"/>
    </source>
</evidence>
<keyword evidence="9" id="KW-0547">Nucleotide-binding</keyword>
<dbReference type="InterPro" id="IPR015806">
    <property type="entry name" value="Pyrv_Knase_insert_dom_sf"/>
</dbReference>
<evidence type="ECO:0000256" key="15">
    <source>
        <dbReference type="NCBIfam" id="TIGR01064"/>
    </source>
</evidence>
<keyword evidence="11" id="KW-0067">ATP-binding</keyword>
<keyword evidence="14 19" id="KW-0670">Pyruvate</keyword>
<name>A0A953HSN1_9BACT</name>
<comment type="caution">
    <text evidence="19">The sequence shown here is derived from an EMBL/GenBank/DDBJ whole genome shotgun (WGS) entry which is preliminary data.</text>
</comment>
<dbReference type="SUPFAM" id="SSF52935">
    <property type="entry name" value="PK C-terminal domain-like"/>
    <property type="match status" value="1"/>
</dbReference>
<dbReference type="Proteomes" id="UP000753961">
    <property type="component" value="Unassembled WGS sequence"/>
</dbReference>
<dbReference type="InterPro" id="IPR018209">
    <property type="entry name" value="Pyrv_Knase_AS"/>
</dbReference>
<keyword evidence="8" id="KW-0479">Metal-binding</keyword>
<protein>
    <recommendedName>
        <fullName evidence="6 15">Pyruvate kinase</fullName>
        <ecNumber evidence="5 15">2.7.1.40</ecNumber>
    </recommendedName>
</protein>
<dbReference type="InterPro" id="IPR011037">
    <property type="entry name" value="Pyrv_Knase-like_insert_dom_sf"/>
</dbReference>
<dbReference type="PRINTS" id="PR01050">
    <property type="entry name" value="PYRUVTKNASE"/>
</dbReference>
<dbReference type="NCBIfam" id="NF004978">
    <property type="entry name" value="PRK06354.1"/>
    <property type="match status" value="1"/>
</dbReference>
<dbReference type="GO" id="GO:0004743">
    <property type="term" value="F:pyruvate kinase activity"/>
    <property type="evidence" value="ECO:0007669"/>
    <property type="project" value="UniProtKB-UniRule"/>
</dbReference>
<feature type="domain" description="Pyruvate kinase barrel" evidence="17">
    <location>
        <begin position="6"/>
        <end position="327"/>
    </location>
</feature>
<keyword evidence="7 16" id="KW-0808">Transferase</keyword>
<sequence>MNSTFQKTKIVATVGPSIDSYEMLKKLILTGVDVFRLNFSHGKHDNLTRVINTIHQLNEELGTYVSILADLQGPKIRVGRFKNDSIDIQPGQTIDFTTEDVEGDENIVSINYDLFPQDVNPGERILCDDGKVVFKVVDTNNKDRVTLEVVHGHTLSSKKGVNLPDTKTTLPALTEKDERDLEFILKQKVHWIALSFVRKASDVDELKARIKAANHTAMVISKIEKPEAVEVIDDIIDSSDGIMVARGDLGIEVPIERLPGIQKSIINKCIAKSKPVIVATQMMDSMIHHPSPTRAEVTDVANAVYDGADALMLSGETSVGDFPVETIEIMTKIIEESENKLVMEGRRPTAVPGSETYYSDVVCYTAGRMSETIQADGIVGITSSGYTAFRMSSYRPDCPILIFSAHDHMLCALNLVRGVKCFKYEKFTTTDGTIEDVLEILKKEQWVSPGDVIINTGAMPLNKRLRTNFCKITKVE</sequence>
<evidence type="ECO:0000256" key="9">
    <source>
        <dbReference type="ARBA" id="ARBA00022741"/>
    </source>
</evidence>
<dbReference type="GO" id="GO:0000287">
    <property type="term" value="F:magnesium ion binding"/>
    <property type="evidence" value="ECO:0007669"/>
    <property type="project" value="UniProtKB-UniRule"/>
</dbReference>
<proteinExistence type="inferred from homology"/>
<dbReference type="InterPro" id="IPR001697">
    <property type="entry name" value="Pyr_Knase"/>
</dbReference>
<gene>
    <name evidence="19" type="primary">pyk</name>
    <name evidence="19" type="ORF">KUV50_05655</name>
</gene>
<evidence type="ECO:0000259" key="18">
    <source>
        <dbReference type="Pfam" id="PF02887"/>
    </source>
</evidence>
<evidence type="ECO:0000256" key="8">
    <source>
        <dbReference type="ARBA" id="ARBA00022723"/>
    </source>
</evidence>
<dbReference type="Gene3D" id="3.40.1380.20">
    <property type="entry name" value="Pyruvate kinase, C-terminal domain"/>
    <property type="match status" value="1"/>
</dbReference>
<evidence type="ECO:0000256" key="10">
    <source>
        <dbReference type="ARBA" id="ARBA00022777"/>
    </source>
</evidence>
<dbReference type="AlphaFoldDB" id="A0A953HSN1"/>
<evidence type="ECO:0000256" key="5">
    <source>
        <dbReference type="ARBA" id="ARBA00012142"/>
    </source>
</evidence>
<evidence type="ECO:0000313" key="20">
    <source>
        <dbReference type="Proteomes" id="UP000753961"/>
    </source>
</evidence>
<evidence type="ECO:0000256" key="16">
    <source>
        <dbReference type="RuleBase" id="RU000504"/>
    </source>
</evidence>
<evidence type="ECO:0000256" key="13">
    <source>
        <dbReference type="ARBA" id="ARBA00023152"/>
    </source>
</evidence>
<dbReference type="GO" id="GO:0016301">
    <property type="term" value="F:kinase activity"/>
    <property type="evidence" value="ECO:0007669"/>
    <property type="project" value="UniProtKB-KW"/>
</dbReference>
<dbReference type="FunFam" id="3.20.20.60:FF:000025">
    <property type="entry name" value="Pyruvate kinase"/>
    <property type="match status" value="1"/>
</dbReference>
<dbReference type="NCBIfam" id="TIGR01064">
    <property type="entry name" value="pyruv_kin"/>
    <property type="match status" value="1"/>
</dbReference>
<keyword evidence="13 16" id="KW-0324">Glycolysis</keyword>
<evidence type="ECO:0000256" key="1">
    <source>
        <dbReference type="ARBA" id="ARBA00001946"/>
    </source>
</evidence>
<dbReference type="GO" id="GO:0030955">
    <property type="term" value="F:potassium ion binding"/>
    <property type="evidence" value="ECO:0007669"/>
    <property type="project" value="UniProtKB-UniRule"/>
</dbReference>
<dbReference type="InterPro" id="IPR036918">
    <property type="entry name" value="Pyrv_Knase_C_sf"/>
</dbReference>
<evidence type="ECO:0000256" key="2">
    <source>
        <dbReference type="ARBA" id="ARBA00001958"/>
    </source>
</evidence>
<dbReference type="EC" id="2.7.1.40" evidence="5 15"/>
<dbReference type="SUPFAM" id="SSF51621">
    <property type="entry name" value="Phosphoenolpyruvate/pyruvate domain"/>
    <property type="match status" value="1"/>
</dbReference>
<evidence type="ECO:0000256" key="7">
    <source>
        <dbReference type="ARBA" id="ARBA00022679"/>
    </source>
</evidence>
<keyword evidence="12 16" id="KW-0460">Magnesium</keyword>
<comment type="catalytic activity">
    <reaction evidence="16">
        <text>pyruvate + ATP = phosphoenolpyruvate + ADP + H(+)</text>
        <dbReference type="Rhea" id="RHEA:18157"/>
        <dbReference type="ChEBI" id="CHEBI:15361"/>
        <dbReference type="ChEBI" id="CHEBI:15378"/>
        <dbReference type="ChEBI" id="CHEBI:30616"/>
        <dbReference type="ChEBI" id="CHEBI:58702"/>
        <dbReference type="ChEBI" id="CHEBI:456216"/>
        <dbReference type="EC" id="2.7.1.40"/>
    </reaction>
</comment>
<dbReference type="NCBIfam" id="NF004491">
    <property type="entry name" value="PRK05826.1"/>
    <property type="match status" value="1"/>
</dbReference>
<accession>A0A953HSN1</accession>
<evidence type="ECO:0000256" key="3">
    <source>
        <dbReference type="ARBA" id="ARBA00004997"/>
    </source>
</evidence>
<evidence type="ECO:0000256" key="12">
    <source>
        <dbReference type="ARBA" id="ARBA00022842"/>
    </source>
</evidence>
<organism evidence="19 20">
    <name type="scientific">Membranihabitans marinus</name>
    <dbReference type="NCBI Taxonomy" id="1227546"/>
    <lineage>
        <taxon>Bacteria</taxon>
        <taxon>Pseudomonadati</taxon>
        <taxon>Bacteroidota</taxon>
        <taxon>Saprospiria</taxon>
        <taxon>Saprospirales</taxon>
        <taxon>Saprospiraceae</taxon>
        <taxon>Membranihabitans</taxon>
    </lineage>
</organism>
<dbReference type="Gene3D" id="2.40.33.10">
    <property type="entry name" value="PK beta-barrel domain-like"/>
    <property type="match status" value="1"/>
</dbReference>
<evidence type="ECO:0000256" key="11">
    <source>
        <dbReference type="ARBA" id="ARBA00022840"/>
    </source>
</evidence>
<dbReference type="GO" id="GO:0005524">
    <property type="term" value="F:ATP binding"/>
    <property type="evidence" value="ECO:0007669"/>
    <property type="project" value="UniProtKB-KW"/>
</dbReference>
<comment type="pathway">
    <text evidence="3 16">Carbohydrate degradation; glycolysis; pyruvate from D-glyceraldehyde 3-phosphate: step 5/5.</text>
</comment>
<dbReference type="InterPro" id="IPR015795">
    <property type="entry name" value="Pyrv_Knase_C"/>
</dbReference>
<reference evidence="19" key="1">
    <citation type="submission" date="2021-06" db="EMBL/GenBank/DDBJ databases">
        <title>44 bacteria genomes isolated from Dapeng, Shenzhen.</title>
        <authorList>
            <person name="Zheng W."/>
            <person name="Yu S."/>
            <person name="Huang Y."/>
        </authorList>
    </citation>
    <scope>NUCLEOTIDE SEQUENCE</scope>
    <source>
        <strain evidence="19">DP5N28-2</strain>
    </source>
</reference>
<evidence type="ECO:0000256" key="4">
    <source>
        <dbReference type="ARBA" id="ARBA00008663"/>
    </source>
</evidence>
<dbReference type="FunFam" id="2.40.33.10:FF:000001">
    <property type="entry name" value="Pyruvate kinase"/>
    <property type="match status" value="1"/>
</dbReference>
<dbReference type="PANTHER" id="PTHR11817">
    <property type="entry name" value="PYRUVATE KINASE"/>
    <property type="match status" value="1"/>
</dbReference>
<dbReference type="SUPFAM" id="SSF50800">
    <property type="entry name" value="PK beta-barrel domain-like"/>
    <property type="match status" value="1"/>
</dbReference>
<dbReference type="Pfam" id="PF02887">
    <property type="entry name" value="PK_C"/>
    <property type="match status" value="1"/>
</dbReference>
<evidence type="ECO:0000256" key="14">
    <source>
        <dbReference type="ARBA" id="ARBA00023317"/>
    </source>
</evidence>
<evidence type="ECO:0000259" key="17">
    <source>
        <dbReference type="Pfam" id="PF00224"/>
    </source>
</evidence>
<dbReference type="InterPro" id="IPR015813">
    <property type="entry name" value="Pyrv/PenolPyrv_kinase-like_dom"/>
</dbReference>
<comment type="cofactor">
    <cofactor evidence="2">
        <name>K(+)</name>
        <dbReference type="ChEBI" id="CHEBI:29103"/>
    </cofactor>
</comment>
<comment type="similarity">
    <text evidence="4 16">Belongs to the pyruvate kinase family.</text>
</comment>
<evidence type="ECO:0000256" key="6">
    <source>
        <dbReference type="ARBA" id="ARBA00018587"/>
    </source>
</evidence>
<dbReference type="RefSeq" id="WP_222579128.1">
    <property type="nucleotide sequence ID" value="NZ_JAHVHU010000005.1"/>
</dbReference>